<dbReference type="RefSeq" id="WP_119525372.1">
    <property type="nucleotide sequence ID" value="NZ_NRHC01000070.1"/>
</dbReference>
<comment type="caution">
    <text evidence="2">The sequence shown here is derived from an EMBL/GenBank/DDBJ whole genome shotgun (WGS) entry which is preliminary data.</text>
</comment>
<reference evidence="2 3" key="1">
    <citation type="submission" date="2017-08" db="EMBL/GenBank/DDBJ databases">
        <title>Reclassification of Bisgaard taxon 37 and 44.</title>
        <authorList>
            <person name="Christensen H."/>
        </authorList>
    </citation>
    <scope>NUCLEOTIDE SEQUENCE [LARGE SCALE GENOMIC DNA]</scope>
    <source>
        <strain evidence="2 3">B96_3</strain>
    </source>
</reference>
<feature type="transmembrane region" description="Helical" evidence="1">
    <location>
        <begin position="416"/>
        <end position="439"/>
    </location>
</feature>
<feature type="transmembrane region" description="Helical" evidence="1">
    <location>
        <begin position="365"/>
        <end position="386"/>
    </location>
</feature>
<sequence>MQVQKNYITPWRTASFILGTIFGLMVMVIPFSLPAENGTTIDTITFYYLKKFIAMLGLPFFMTLITIVCTISGLLTLAYCCFKPKFLDQYPTIKNMFAVGWLDVFFRLSGALIAILVLTQTGPHFLIQAETGGSMLEQATQLAILVAPILFFQTFILEFGFMEFLGTLIGFALKPLFKISPLASVSMLSAWLIPGNAAIISSKQLYDQGYFTRKEAVIISTTFATSSIGWIVVVCTYLGFMDYFWTFFGTITGVGIIIAFISVRIYPLNRYKDLYVNGTSHSEVADQFYAGQRAGVASRIDPNKVYQSNWLKALNLACKRNSQLTKDNFINKFPSILGYVFNLTPVIICWGTTALCLVTYFPIIFYYLSLPIAWIFELFGFGATMAHQVSPLILVNLADNYLPIALLPTVDNPTTALKFIVGVMSIIQLIYLSEIGLLLQQYKLTRSFKDIIVIFFVRTFLALVLTIPVALWIFPN</sequence>
<feature type="transmembrane region" description="Helical" evidence="1">
    <location>
        <begin position="139"/>
        <end position="161"/>
    </location>
</feature>
<dbReference type="AlphaFoldDB" id="A0A3A1Y128"/>
<feature type="transmembrane region" description="Helical" evidence="1">
    <location>
        <begin position="98"/>
        <end position="119"/>
    </location>
</feature>
<feature type="transmembrane region" description="Helical" evidence="1">
    <location>
        <begin position="336"/>
        <end position="358"/>
    </location>
</feature>
<name>A0A3A1Y128_9GAMM</name>
<evidence type="ECO:0000313" key="2">
    <source>
        <dbReference type="EMBL" id="RIY32052.1"/>
    </source>
</evidence>
<feature type="transmembrane region" description="Helical" evidence="1">
    <location>
        <begin position="53"/>
        <end position="77"/>
    </location>
</feature>
<accession>A0A3A1Y128</accession>
<proteinExistence type="predicted"/>
<feature type="transmembrane region" description="Helical" evidence="1">
    <location>
        <begin position="216"/>
        <end position="240"/>
    </location>
</feature>
<feature type="transmembrane region" description="Helical" evidence="1">
    <location>
        <begin position="12"/>
        <end position="33"/>
    </location>
</feature>
<protein>
    <submittedName>
        <fullName evidence="2">Uncharacterized protein</fullName>
    </submittedName>
</protein>
<dbReference type="EMBL" id="NRHC01000070">
    <property type="protein sequence ID" value="RIY32052.1"/>
    <property type="molecule type" value="Genomic_DNA"/>
</dbReference>
<keyword evidence="3" id="KW-1185">Reference proteome</keyword>
<dbReference type="Proteomes" id="UP000265691">
    <property type="component" value="Unassembled WGS sequence"/>
</dbReference>
<keyword evidence="1" id="KW-1133">Transmembrane helix</keyword>
<keyword evidence="1" id="KW-0812">Transmembrane</keyword>
<gene>
    <name evidence="2" type="ORF">CKF54_05540</name>
</gene>
<keyword evidence="1" id="KW-0472">Membrane</keyword>
<evidence type="ECO:0000256" key="1">
    <source>
        <dbReference type="SAM" id="Phobius"/>
    </source>
</evidence>
<dbReference type="OrthoDB" id="1633380at2"/>
<organism evidence="2 3">
    <name type="scientific">Psittacicella hinzii</name>
    <dbReference type="NCBI Taxonomy" id="2028575"/>
    <lineage>
        <taxon>Bacteria</taxon>
        <taxon>Pseudomonadati</taxon>
        <taxon>Pseudomonadota</taxon>
        <taxon>Gammaproteobacteria</taxon>
        <taxon>Pasteurellales</taxon>
        <taxon>Psittacicellaceae</taxon>
        <taxon>Psittacicella</taxon>
    </lineage>
</organism>
<feature type="transmembrane region" description="Helical" evidence="1">
    <location>
        <begin position="182"/>
        <end position="201"/>
    </location>
</feature>
<feature type="transmembrane region" description="Helical" evidence="1">
    <location>
        <begin position="451"/>
        <end position="474"/>
    </location>
</feature>
<feature type="transmembrane region" description="Helical" evidence="1">
    <location>
        <begin position="247"/>
        <end position="266"/>
    </location>
</feature>
<evidence type="ECO:0000313" key="3">
    <source>
        <dbReference type="Proteomes" id="UP000265691"/>
    </source>
</evidence>